<evidence type="ECO:0000313" key="3">
    <source>
        <dbReference type="Proteomes" id="UP000032142"/>
    </source>
</evidence>
<feature type="compositionally biased region" description="Basic and acidic residues" evidence="1">
    <location>
        <begin position="72"/>
        <end position="82"/>
    </location>
</feature>
<reference evidence="3" key="1">
    <citation type="submission" date="2014-09" db="EMBL/GenBank/DDBJ databases">
        <authorList>
            <person name="Mudge J."/>
            <person name="Ramaraj T."/>
            <person name="Lindquist I.E."/>
            <person name="Bharti A.K."/>
            <person name="Sundararajan A."/>
            <person name="Cameron C.T."/>
            <person name="Woodward J.E."/>
            <person name="May G.D."/>
            <person name="Brubaker C."/>
            <person name="Broadhvest J."/>
            <person name="Wilkins T.A."/>
        </authorList>
    </citation>
    <scope>NUCLEOTIDE SEQUENCE</scope>
    <source>
        <strain evidence="3">cv. AKA8401</strain>
    </source>
</reference>
<dbReference type="AlphaFoldDB" id="A0A0B0NMC9"/>
<name>A0A0B0NMC9_GOSAR</name>
<sequence length="91" mass="10654">MHEGERGIQLKIPLQKKLAEIREYFDTLLVDSYNEDPAITLLWNESRADAEKTMHPKLITSDTGQQISELNCKAEEEKDKKRAEVRKHQKF</sequence>
<feature type="region of interest" description="Disordered" evidence="1">
    <location>
        <begin position="61"/>
        <end position="91"/>
    </location>
</feature>
<protein>
    <submittedName>
        <fullName evidence="2">Myoneurin</fullName>
    </submittedName>
</protein>
<dbReference type="Proteomes" id="UP000032142">
    <property type="component" value="Unassembled WGS sequence"/>
</dbReference>
<accession>A0A0B0NMC9</accession>
<proteinExistence type="predicted"/>
<organism evidence="2 3">
    <name type="scientific">Gossypium arboreum</name>
    <name type="common">Tree cotton</name>
    <name type="synonym">Gossypium nanking</name>
    <dbReference type="NCBI Taxonomy" id="29729"/>
    <lineage>
        <taxon>Eukaryota</taxon>
        <taxon>Viridiplantae</taxon>
        <taxon>Streptophyta</taxon>
        <taxon>Embryophyta</taxon>
        <taxon>Tracheophyta</taxon>
        <taxon>Spermatophyta</taxon>
        <taxon>Magnoliopsida</taxon>
        <taxon>eudicotyledons</taxon>
        <taxon>Gunneridae</taxon>
        <taxon>Pentapetalae</taxon>
        <taxon>rosids</taxon>
        <taxon>malvids</taxon>
        <taxon>Malvales</taxon>
        <taxon>Malvaceae</taxon>
        <taxon>Malvoideae</taxon>
        <taxon>Gossypium</taxon>
    </lineage>
</organism>
<gene>
    <name evidence="2" type="ORF">F383_10486</name>
</gene>
<evidence type="ECO:0000313" key="2">
    <source>
        <dbReference type="EMBL" id="KHG15703.1"/>
    </source>
</evidence>
<keyword evidence="3" id="KW-1185">Reference proteome</keyword>
<evidence type="ECO:0000256" key="1">
    <source>
        <dbReference type="SAM" id="MobiDB-lite"/>
    </source>
</evidence>
<dbReference type="EMBL" id="KN404397">
    <property type="protein sequence ID" value="KHG15703.1"/>
    <property type="molecule type" value="Genomic_DNA"/>
</dbReference>